<name>A0A4Z1E264_9MICO</name>
<gene>
    <name evidence="1" type="ORF">SERN_0286</name>
</gene>
<dbReference type="PRINTS" id="PR01210">
    <property type="entry name" value="GGTRANSPTASE"/>
</dbReference>
<dbReference type="PANTHER" id="PTHR43881">
    <property type="entry name" value="GAMMA-GLUTAMYLTRANSPEPTIDASE (AFU_ORTHOLOGUE AFUA_4G13580)"/>
    <property type="match status" value="1"/>
</dbReference>
<dbReference type="Gene3D" id="3.60.20.40">
    <property type="match status" value="1"/>
</dbReference>
<evidence type="ECO:0000313" key="2">
    <source>
        <dbReference type="Proteomes" id="UP000297318"/>
    </source>
</evidence>
<dbReference type="InterPro" id="IPR043138">
    <property type="entry name" value="GGT_lsub"/>
</dbReference>
<dbReference type="OrthoDB" id="9781342at2"/>
<comment type="caution">
    <text evidence="1">The sequence shown here is derived from an EMBL/GenBank/DDBJ whole genome shotgun (WGS) entry which is preliminary data.</text>
</comment>
<dbReference type="Gene3D" id="1.10.246.130">
    <property type="match status" value="1"/>
</dbReference>
<protein>
    <submittedName>
        <fullName evidence="1">Gamma-glutamyltranspeptidase</fullName>
    </submittedName>
</protein>
<dbReference type="InterPro" id="IPR052896">
    <property type="entry name" value="GGT-like_enzyme"/>
</dbReference>
<accession>A0A4Z1E264</accession>
<dbReference type="EMBL" id="RHPJ01000001">
    <property type="protein sequence ID" value="TGO06094.1"/>
    <property type="molecule type" value="Genomic_DNA"/>
</dbReference>
<organism evidence="1 2">
    <name type="scientific">Serinibacter arcticus</name>
    <dbReference type="NCBI Taxonomy" id="1655435"/>
    <lineage>
        <taxon>Bacteria</taxon>
        <taxon>Bacillati</taxon>
        <taxon>Actinomycetota</taxon>
        <taxon>Actinomycetes</taxon>
        <taxon>Micrococcales</taxon>
        <taxon>Beutenbergiaceae</taxon>
        <taxon>Serinibacter</taxon>
    </lineage>
</organism>
<dbReference type="AlphaFoldDB" id="A0A4Z1E264"/>
<dbReference type="PANTHER" id="PTHR43881:SF1">
    <property type="entry name" value="GAMMA-GLUTAMYLTRANSPEPTIDASE (AFU_ORTHOLOGUE AFUA_4G13580)"/>
    <property type="match status" value="1"/>
</dbReference>
<dbReference type="SUPFAM" id="SSF56235">
    <property type="entry name" value="N-terminal nucleophile aminohydrolases (Ntn hydrolases)"/>
    <property type="match status" value="1"/>
</dbReference>
<sequence>MLIDDDTTTRPDLLGTHGMVASTHWLASASGMAVLEAGGNAFDAAVAAGLVLHVVEPHLNGLGGDMPVIVHEAATGTTRVVSGQGVAPQAATTAAYRDLGVDAIPGTGHLAAVVPGTFGAWMHLLGRYGTKPLEELVGYAVGYARHGHPTLPRVTSTIEAVAHVFRDHWTASAGVYLAGGAAPAPGSRLRNPDLADTLDRLGREAAAAGSDVAAQAEAARAAYYEGFVAEAVDAFARTPQWDGVGPDAADATHRSFLTGADLAAWRATEEAAASLTFGGVEVLKPGLWSQGPVLLQQLAILQAAGVGDLAADDPRWIHLAIEASKLAMADREAFYGDSLAPGDPRAVTVADLLDPAYVRSRAAIVGDRALDGLRPGSPRGVEPRLPAHVRRAMGGDGGAWPRGLGEVRPGEGEPTVARGDTCHLDVVDRWGNVVSATPSGGWLQSSPVIPGLGFSLPTRGQMFWLEEGHPASLRPGVRPRTTLSPGLLRGPDGRVTAFGTPGGDQQDQWTVPFLVRHLLHGASLQAAIDAPSWHSTHAPSSFSPRGAEPMGVVAESRLGERALADLRKRGHLVEESGPWSLGRISAAGVRADGLLEAAANPRGMQGYAVGR</sequence>
<reference evidence="1 2" key="1">
    <citation type="submission" date="2018-11" db="EMBL/GenBank/DDBJ databases">
        <title>Complete genome sequencing of the Actinobacteria Serinibacter sp. K3-2.</title>
        <authorList>
            <person name="Rakitin A.L."/>
            <person name="Beletsky A.V."/>
            <person name="Mardanov A.V."/>
            <person name="Ravin N.V."/>
            <person name="Gromova A.S."/>
            <person name="Filippova S.N."/>
            <person name="Gal'Chenko V.F."/>
        </authorList>
    </citation>
    <scope>NUCLEOTIDE SEQUENCE [LARGE SCALE GENOMIC DNA]</scope>
    <source>
        <strain evidence="1 2">K3-2</strain>
    </source>
</reference>
<keyword evidence="2" id="KW-1185">Reference proteome</keyword>
<proteinExistence type="predicted"/>
<dbReference type="InterPro" id="IPR043137">
    <property type="entry name" value="GGT_ssub_C"/>
</dbReference>
<dbReference type="Proteomes" id="UP000297318">
    <property type="component" value="Unassembled WGS sequence"/>
</dbReference>
<dbReference type="Pfam" id="PF01019">
    <property type="entry name" value="G_glu_transpept"/>
    <property type="match status" value="1"/>
</dbReference>
<dbReference type="InterPro" id="IPR029055">
    <property type="entry name" value="Ntn_hydrolases_N"/>
</dbReference>
<dbReference type="RefSeq" id="WP_135848354.1">
    <property type="nucleotide sequence ID" value="NZ_RHPJ01000001.1"/>
</dbReference>
<evidence type="ECO:0000313" key="1">
    <source>
        <dbReference type="EMBL" id="TGO06094.1"/>
    </source>
</evidence>